<organism evidence="3 4">
    <name type="scientific">Acetobacter orientalis</name>
    <dbReference type="NCBI Taxonomy" id="146474"/>
    <lineage>
        <taxon>Bacteria</taxon>
        <taxon>Pseudomonadati</taxon>
        <taxon>Pseudomonadota</taxon>
        <taxon>Alphaproteobacteria</taxon>
        <taxon>Acetobacterales</taxon>
        <taxon>Acetobacteraceae</taxon>
        <taxon>Acetobacter</taxon>
    </lineage>
</organism>
<dbReference type="EMBL" id="JOMO01000055">
    <property type="protein sequence ID" value="OUI79723.1"/>
    <property type="molecule type" value="Genomic_DNA"/>
</dbReference>
<dbReference type="SMART" id="SM00869">
    <property type="entry name" value="Autotransporter"/>
    <property type="match status" value="1"/>
</dbReference>
<accession>A0A251ZYI5</accession>
<reference evidence="3 4" key="1">
    <citation type="submission" date="2014-06" db="EMBL/GenBank/DDBJ databases">
        <authorList>
            <person name="Ju J."/>
            <person name="Zhang J."/>
        </authorList>
    </citation>
    <scope>NUCLEOTIDE SEQUENCE [LARGE SCALE GENOMIC DNA]</scope>
    <source>
        <strain evidence="3">DmW_045</strain>
    </source>
</reference>
<dbReference type="NCBIfam" id="TIGR02601">
    <property type="entry name" value="autotrns_rpt"/>
    <property type="match status" value="2"/>
</dbReference>
<dbReference type="InterPro" id="IPR011050">
    <property type="entry name" value="Pectin_lyase_fold/virulence"/>
</dbReference>
<dbReference type="SUPFAM" id="SSF103515">
    <property type="entry name" value="Autotransporter"/>
    <property type="match status" value="1"/>
</dbReference>
<feature type="non-terminal residue" evidence="3">
    <location>
        <position position="1"/>
    </location>
</feature>
<dbReference type="InterPro" id="IPR013425">
    <property type="entry name" value="Autotrns_rpt"/>
</dbReference>
<name>A0A251ZYI5_9PROT</name>
<keyword evidence="1" id="KW-0732">Signal</keyword>
<dbReference type="NCBIfam" id="TIGR01414">
    <property type="entry name" value="autotrans_barl"/>
    <property type="match status" value="1"/>
</dbReference>
<comment type="caution">
    <text evidence="3">The sequence shown here is derived from an EMBL/GenBank/DDBJ whole genome shotgun (WGS) entry which is preliminary data.</text>
</comment>
<protein>
    <recommendedName>
        <fullName evidence="2">Autotransporter domain-containing protein</fullName>
    </recommendedName>
</protein>
<dbReference type="PROSITE" id="PS51208">
    <property type="entry name" value="AUTOTRANSPORTER"/>
    <property type="match status" value="1"/>
</dbReference>
<evidence type="ECO:0000256" key="1">
    <source>
        <dbReference type="ARBA" id="ARBA00022729"/>
    </source>
</evidence>
<sequence length="780" mass="80556">NVTSGVMTLNGTSNSHFGSLLNYGTVTANAPIAVSGDVLNAQSGVITLNKNALSSFNSLVNQGTITTYAPLTVNNSYVQDAGSLTVNTALSSARVRSLAAVPVEAAFKTGSFSGGGGKIILNGAVWQINQMADGVYAGTITGSGSISKNGNATLEFTGKNNYSGGTTITAGTLIASTQSLGTGAIIDNATLVIAQDVDGVLSNAISGEGVFIKSGTGTVALQGDGSAFSGTTNILGGGLVVNGQLDNLNITVDSGAVISGSGTVGEVEVKAGGTLLSGSSDGNGGMTVSDDLHVHQGATVSLKGTGFSTGSSVAYEGRSYQMLASDRITVNGVAQLDGGTLNLTIQEGVRLKNLEGYNLLSAVSGVEGKFDNFVTSLKTDYMFLSPTIVYVANNVDLLMRRNETSFAAAGDTQNAQAVGRALDPLPETNSIIYAMESLNKQEAAKGLKSLNGELHASARTALLQDSYFVRDAAISRMVGAECKQGGDTAMQTAKLNGQRTDGKCVTESASLWMLGYGSFGANAQANNAYGMSHSSSGFVMGADTPVLGWHVGGLVGYGHTSFNSKEVSSNGHSNNISLGAYAVRNWNNWALRVGGSYTWNMLSMTRNVNFVGLSDRLNSRYNGGTAQAFGDLGYQFNLNPVFVEPFADIAYVNLHTNGFAERGGAAALVGRKTDTGVTYSTFGARIASTFLVRGIPLVPNATAGYRHAFGLATPRLHESFASGSNDFEVSGVSVARDVAVAKIGLRAKLSDLLDVGVTYIGQYGRRSEDSGVTGNIKITF</sequence>
<dbReference type="InterPro" id="IPR006315">
    <property type="entry name" value="OM_autotransptr_brl_dom"/>
</dbReference>
<dbReference type="Pfam" id="PF12951">
    <property type="entry name" value="PATR"/>
    <property type="match status" value="2"/>
</dbReference>
<dbReference type="AlphaFoldDB" id="A0A251ZYI5"/>
<dbReference type="RefSeq" id="WP_218777583.1">
    <property type="nucleotide sequence ID" value="NZ_JOMO01000055.1"/>
</dbReference>
<evidence type="ECO:0000259" key="2">
    <source>
        <dbReference type="PROSITE" id="PS51208"/>
    </source>
</evidence>
<gene>
    <name evidence="3" type="ORF">HK12_12590</name>
</gene>
<dbReference type="InterPro" id="IPR012332">
    <property type="entry name" value="Autotransporter_pectin_lyase_C"/>
</dbReference>
<dbReference type="Gene3D" id="2.160.20.20">
    <property type="match status" value="1"/>
</dbReference>
<evidence type="ECO:0000313" key="4">
    <source>
        <dbReference type="Proteomes" id="UP000194639"/>
    </source>
</evidence>
<dbReference type="Gene3D" id="2.40.128.130">
    <property type="entry name" value="Autotransporter beta-domain"/>
    <property type="match status" value="1"/>
</dbReference>
<dbReference type="GO" id="GO:0019867">
    <property type="term" value="C:outer membrane"/>
    <property type="evidence" value="ECO:0007669"/>
    <property type="project" value="InterPro"/>
</dbReference>
<dbReference type="InterPro" id="IPR036709">
    <property type="entry name" value="Autotransporte_beta_dom_sf"/>
</dbReference>
<dbReference type="Proteomes" id="UP000194639">
    <property type="component" value="Unassembled WGS sequence"/>
</dbReference>
<feature type="domain" description="Autotransporter" evidence="2">
    <location>
        <begin position="504"/>
        <end position="780"/>
    </location>
</feature>
<evidence type="ECO:0000313" key="3">
    <source>
        <dbReference type="EMBL" id="OUI79723.1"/>
    </source>
</evidence>
<proteinExistence type="predicted"/>
<dbReference type="InterPro" id="IPR005546">
    <property type="entry name" value="Autotransporte_beta"/>
</dbReference>
<dbReference type="Pfam" id="PF03797">
    <property type="entry name" value="Autotransporter"/>
    <property type="match status" value="1"/>
</dbReference>
<dbReference type="SUPFAM" id="SSF51126">
    <property type="entry name" value="Pectin lyase-like"/>
    <property type="match status" value="1"/>
</dbReference>